<evidence type="ECO:0000313" key="3">
    <source>
        <dbReference type="Proteomes" id="UP001228049"/>
    </source>
</evidence>
<evidence type="ECO:0000313" key="2">
    <source>
        <dbReference type="EMBL" id="KAK1903861.1"/>
    </source>
</evidence>
<dbReference type="EMBL" id="JASDAP010000004">
    <property type="protein sequence ID" value="KAK1903861.1"/>
    <property type="molecule type" value="Genomic_DNA"/>
</dbReference>
<feature type="non-terminal residue" evidence="2">
    <location>
        <position position="1"/>
    </location>
</feature>
<proteinExistence type="predicted"/>
<feature type="non-terminal residue" evidence="2">
    <location>
        <position position="56"/>
    </location>
</feature>
<reference evidence="2" key="1">
    <citation type="submission" date="2023-04" db="EMBL/GenBank/DDBJ databases">
        <title>Chromosome-level genome of Chaenocephalus aceratus.</title>
        <authorList>
            <person name="Park H."/>
        </authorList>
    </citation>
    <scope>NUCLEOTIDE SEQUENCE</scope>
    <source>
        <strain evidence="2">DE</strain>
        <tissue evidence="2">Muscle</tissue>
    </source>
</reference>
<dbReference type="AlphaFoldDB" id="A0AAD9FJR8"/>
<accession>A0AAD9FJR8</accession>
<name>A0AAD9FJR8_DISEL</name>
<organism evidence="2 3">
    <name type="scientific">Dissostichus eleginoides</name>
    <name type="common">Patagonian toothfish</name>
    <name type="synonym">Dissostichus amissus</name>
    <dbReference type="NCBI Taxonomy" id="100907"/>
    <lineage>
        <taxon>Eukaryota</taxon>
        <taxon>Metazoa</taxon>
        <taxon>Chordata</taxon>
        <taxon>Craniata</taxon>
        <taxon>Vertebrata</taxon>
        <taxon>Euteleostomi</taxon>
        <taxon>Actinopterygii</taxon>
        <taxon>Neopterygii</taxon>
        <taxon>Teleostei</taxon>
        <taxon>Neoteleostei</taxon>
        <taxon>Acanthomorphata</taxon>
        <taxon>Eupercaria</taxon>
        <taxon>Perciformes</taxon>
        <taxon>Notothenioidei</taxon>
        <taxon>Nototheniidae</taxon>
        <taxon>Dissostichus</taxon>
    </lineage>
</organism>
<gene>
    <name evidence="2" type="ORF">KUDE01_011047</name>
</gene>
<dbReference type="Proteomes" id="UP001228049">
    <property type="component" value="Unassembled WGS sequence"/>
</dbReference>
<sequence length="56" mass="6377">VASLSNNFLLQQQPSGKTFPRSQAPPGEGHQLSELRSRLTYQVYLHMTQKKHQLIS</sequence>
<evidence type="ECO:0000256" key="1">
    <source>
        <dbReference type="SAM" id="MobiDB-lite"/>
    </source>
</evidence>
<keyword evidence="3" id="KW-1185">Reference proteome</keyword>
<protein>
    <submittedName>
        <fullName evidence="2">Immediate-early protein 2</fullName>
    </submittedName>
</protein>
<feature type="compositionally biased region" description="Polar residues" evidence="1">
    <location>
        <begin position="1"/>
        <end position="16"/>
    </location>
</feature>
<feature type="region of interest" description="Disordered" evidence="1">
    <location>
        <begin position="1"/>
        <end position="31"/>
    </location>
</feature>
<comment type="caution">
    <text evidence="2">The sequence shown here is derived from an EMBL/GenBank/DDBJ whole genome shotgun (WGS) entry which is preliminary data.</text>
</comment>